<evidence type="ECO:0000313" key="5">
    <source>
        <dbReference type="Proteomes" id="UP000321514"/>
    </source>
</evidence>
<dbReference type="Gene3D" id="2.130.10.10">
    <property type="entry name" value="YVTN repeat-like/Quinoprotein amine dehydrogenase"/>
    <property type="match status" value="3"/>
</dbReference>
<dbReference type="STRING" id="1334629.MFUL124B02_40655"/>
<organism evidence="2 5">
    <name type="scientific">Myxococcus fulvus</name>
    <dbReference type="NCBI Taxonomy" id="33"/>
    <lineage>
        <taxon>Bacteria</taxon>
        <taxon>Pseudomonadati</taxon>
        <taxon>Myxococcota</taxon>
        <taxon>Myxococcia</taxon>
        <taxon>Myxococcales</taxon>
        <taxon>Cystobacterineae</taxon>
        <taxon>Myxococcaceae</taxon>
        <taxon>Myxococcus</taxon>
    </lineage>
</organism>
<name>A0A511T9A4_MYXFU</name>
<gene>
    <name evidence="2" type="ORF">MFU01_57980</name>
    <name evidence="3" type="ORF">SAMN05443572_112189</name>
</gene>
<proteinExistence type="predicted"/>
<dbReference type="PROSITE" id="PS51257">
    <property type="entry name" value="PROKAR_LIPOPROTEIN"/>
    <property type="match status" value="1"/>
</dbReference>
<dbReference type="EMBL" id="FOIB01000012">
    <property type="protein sequence ID" value="SEU37682.1"/>
    <property type="molecule type" value="Genomic_DNA"/>
</dbReference>
<protein>
    <submittedName>
        <fullName evidence="3">DNA-binding beta-propeller fold protein YncE</fullName>
    </submittedName>
</protein>
<keyword evidence="4" id="KW-1185">Reference proteome</keyword>
<dbReference type="GO" id="GO:0003677">
    <property type="term" value="F:DNA binding"/>
    <property type="evidence" value="ECO:0007669"/>
    <property type="project" value="UniProtKB-KW"/>
</dbReference>
<evidence type="ECO:0000313" key="2">
    <source>
        <dbReference type="EMBL" id="GEN10761.1"/>
    </source>
</evidence>
<dbReference type="PANTHER" id="PTHR47197">
    <property type="entry name" value="PROTEIN NIRF"/>
    <property type="match status" value="1"/>
</dbReference>
<dbReference type="SUPFAM" id="SSF51004">
    <property type="entry name" value="C-terminal (heme d1) domain of cytochrome cd1-nitrite reductase"/>
    <property type="match status" value="1"/>
</dbReference>
<dbReference type="EMBL" id="BJXR01000040">
    <property type="protein sequence ID" value="GEN10761.1"/>
    <property type="molecule type" value="Genomic_DNA"/>
</dbReference>
<dbReference type="PANTHER" id="PTHR47197:SF3">
    <property type="entry name" value="DIHYDRO-HEME D1 DEHYDROGENASE"/>
    <property type="match status" value="1"/>
</dbReference>
<dbReference type="InterPro" id="IPR051200">
    <property type="entry name" value="Host-pathogen_enzymatic-act"/>
</dbReference>
<evidence type="ECO:0000313" key="3">
    <source>
        <dbReference type="EMBL" id="SEU37682.1"/>
    </source>
</evidence>
<dbReference type="RefSeq" id="WP_074958213.1">
    <property type="nucleotide sequence ID" value="NZ_BJXR01000040.1"/>
</dbReference>
<accession>A0A511T9A4</accession>
<dbReference type="Proteomes" id="UP000321514">
    <property type="component" value="Unassembled WGS sequence"/>
</dbReference>
<evidence type="ECO:0000313" key="4">
    <source>
        <dbReference type="Proteomes" id="UP000183760"/>
    </source>
</evidence>
<feature type="region of interest" description="Disordered" evidence="1">
    <location>
        <begin position="33"/>
        <end position="56"/>
    </location>
</feature>
<keyword evidence="3" id="KW-0238">DNA-binding</keyword>
<sequence>MTRRLARAWVPALGLLLGACSEEKSPFDGVKPPDGLQYEHETPWTEGSTVPPPGPGGRVLVTNSLDDTMSLLELDGATTPGWRELARVPVGLNPVELEGPHHTAVSPDGAFYYVGISNYVPGGGSGPHGAHGTGSDDGYCLKLDARDNRRVGAVRVDPNPGDVIVSKDGKTLYQSHFDTLKIVEVARRGGTEEEMHARLAIIDAETMTRKGMVSVCPAPHAIRLSPDERTAYIACWSDEVAIVDLTALSEKPRRVKVAPGAGTAIAPRHQPYALAMSPTTGDVWVSSMASRELQVLESATNTMNAARTIRLAGAPMFGDFSQDGKTLYVPYQGVEALLVIDAASGNIQREIDLAPEGCLNAHQATLTPDGSHALVVCEGDHVGPGTLHAVNLADGTVVNTVRVGIFPDSVSILGGPR</sequence>
<reference evidence="3 4" key="1">
    <citation type="submission" date="2016-10" db="EMBL/GenBank/DDBJ databases">
        <authorList>
            <person name="Varghese N."/>
            <person name="Submissions S."/>
        </authorList>
    </citation>
    <scope>NUCLEOTIDE SEQUENCE [LARGE SCALE GENOMIC DNA]</scope>
    <source>
        <strain evidence="3 4">DSM 16525</strain>
    </source>
</reference>
<dbReference type="AlphaFoldDB" id="A0A511T9A4"/>
<comment type="caution">
    <text evidence="2">The sequence shown here is derived from an EMBL/GenBank/DDBJ whole genome shotgun (WGS) entry which is preliminary data.</text>
</comment>
<reference evidence="2 5" key="2">
    <citation type="submission" date="2019-07" db="EMBL/GenBank/DDBJ databases">
        <title>Whole genome shotgun sequence of Myxococcus fulvus NBRC 100333.</title>
        <authorList>
            <person name="Hosoyama A."/>
            <person name="Uohara A."/>
            <person name="Ohji S."/>
            <person name="Ichikawa N."/>
        </authorList>
    </citation>
    <scope>NUCLEOTIDE SEQUENCE [LARGE SCALE GENOMIC DNA]</scope>
    <source>
        <strain evidence="2 5">NBRC 100333</strain>
    </source>
</reference>
<dbReference type="OrthoDB" id="5522353at2"/>
<dbReference type="InterPro" id="IPR011048">
    <property type="entry name" value="Haem_d1_sf"/>
</dbReference>
<dbReference type="InterPro" id="IPR015943">
    <property type="entry name" value="WD40/YVTN_repeat-like_dom_sf"/>
</dbReference>
<dbReference type="Proteomes" id="UP000183760">
    <property type="component" value="Unassembled WGS sequence"/>
</dbReference>
<evidence type="ECO:0000256" key="1">
    <source>
        <dbReference type="SAM" id="MobiDB-lite"/>
    </source>
</evidence>